<evidence type="ECO:0000313" key="5">
    <source>
        <dbReference type="RefSeq" id="XP_013390267.1"/>
    </source>
</evidence>
<dbReference type="SUPFAM" id="SSF103473">
    <property type="entry name" value="MFS general substrate transporter"/>
    <property type="match status" value="1"/>
</dbReference>
<dbReference type="InterPro" id="IPR020846">
    <property type="entry name" value="MFS_dom"/>
</dbReference>
<protein>
    <submittedName>
        <fullName evidence="5">Monocarboxylate transporter 12-like</fullName>
    </submittedName>
</protein>
<dbReference type="PANTHER" id="PTHR11360:SF284">
    <property type="entry name" value="EG:103B4.3 PROTEIN-RELATED"/>
    <property type="match status" value="1"/>
</dbReference>
<dbReference type="GeneID" id="106158732"/>
<dbReference type="InParanoid" id="A0A1S3HW45"/>
<dbReference type="InterPro" id="IPR050327">
    <property type="entry name" value="Proton-linked_MCT"/>
</dbReference>
<feature type="transmembrane region" description="Helical" evidence="2">
    <location>
        <begin position="426"/>
        <end position="444"/>
    </location>
</feature>
<keyword evidence="2" id="KW-1133">Transmembrane helix</keyword>
<dbReference type="RefSeq" id="XP_013390267.1">
    <property type="nucleotide sequence ID" value="XM_013534813.1"/>
</dbReference>
<accession>A0A1S3HW45</accession>
<reference evidence="5" key="1">
    <citation type="submission" date="2025-08" db="UniProtKB">
        <authorList>
            <consortium name="RefSeq"/>
        </authorList>
    </citation>
    <scope>IDENTIFICATION</scope>
    <source>
        <tissue evidence="5">Gonads</tissue>
    </source>
</reference>
<organism evidence="4 5">
    <name type="scientific">Lingula anatina</name>
    <name type="common">Brachiopod</name>
    <name type="synonym">Lingula unguis</name>
    <dbReference type="NCBI Taxonomy" id="7574"/>
    <lineage>
        <taxon>Eukaryota</taxon>
        <taxon>Metazoa</taxon>
        <taxon>Spiralia</taxon>
        <taxon>Lophotrochozoa</taxon>
        <taxon>Brachiopoda</taxon>
        <taxon>Linguliformea</taxon>
        <taxon>Lingulata</taxon>
        <taxon>Lingulida</taxon>
        <taxon>Linguloidea</taxon>
        <taxon>Lingulidae</taxon>
        <taxon>Lingula</taxon>
    </lineage>
</organism>
<evidence type="ECO:0000256" key="1">
    <source>
        <dbReference type="ARBA" id="ARBA00004141"/>
    </source>
</evidence>
<proteinExistence type="predicted"/>
<gene>
    <name evidence="5" type="primary">LOC106158732</name>
</gene>
<feature type="transmembrane region" description="Helical" evidence="2">
    <location>
        <begin position="149"/>
        <end position="169"/>
    </location>
</feature>
<name>A0A1S3HW45_LINAN</name>
<feature type="domain" description="Major facilitator superfamily (MFS) profile" evidence="3">
    <location>
        <begin position="83"/>
        <end position="480"/>
    </location>
</feature>
<feature type="transmembrane region" description="Helical" evidence="2">
    <location>
        <begin position="333"/>
        <end position="352"/>
    </location>
</feature>
<feature type="transmembrane region" description="Helical" evidence="2">
    <location>
        <begin position="122"/>
        <end position="142"/>
    </location>
</feature>
<keyword evidence="4" id="KW-1185">Reference proteome</keyword>
<dbReference type="CDD" id="cd17352">
    <property type="entry name" value="MFS_MCT_SLC16"/>
    <property type="match status" value="1"/>
</dbReference>
<dbReference type="PROSITE" id="PS50850">
    <property type="entry name" value="MFS"/>
    <property type="match status" value="1"/>
</dbReference>
<dbReference type="GO" id="GO:0016020">
    <property type="term" value="C:membrane"/>
    <property type="evidence" value="ECO:0007669"/>
    <property type="project" value="UniProtKB-SubCell"/>
</dbReference>
<feature type="transmembrane region" description="Helical" evidence="2">
    <location>
        <begin position="80"/>
        <end position="102"/>
    </location>
</feature>
<feature type="transmembrane region" description="Helical" evidence="2">
    <location>
        <begin position="239"/>
        <end position="257"/>
    </location>
</feature>
<keyword evidence="2" id="KW-0812">Transmembrane</keyword>
<dbReference type="PANTHER" id="PTHR11360">
    <property type="entry name" value="MONOCARBOXYLATE TRANSPORTER"/>
    <property type="match status" value="1"/>
</dbReference>
<keyword evidence="2" id="KW-0472">Membrane</keyword>
<feature type="transmembrane region" description="Helical" evidence="2">
    <location>
        <begin position="391"/>
        <end position="414"/>
    </location>
</feature>
<dbReference type="OMA" id="RMGTIFA"/>
<dbReference type="Gene3D" id="1.20.1250.20">
    <property type="entry name" value="MFS general substrate transporter like domains"/>
    <property type="match status" value="2"/>
</dbReference>
<feature type="transmembrane region" description="Helical" evidence="2">
    <location>
        <begin position="364"/>
        <end position="385"/>
    </location>
</feature>
<dbReference type="InterPro" id="IPR011701">
    <property type="entry name" value="MFS"/>
</dbReference>
<feature type="transmembrane region" description="Helical" evidence="2">
    <location>
        <begin position="456"/>
        <end position="479"/>
    </location>
</feature>
<dbReference type="OrthoDB" id="6286464at2759"/>
<dbReference type="GO" id="GO:0008028">
    <property type="term" value="F:monocarboxylic acid transmembrane transporter activity"/>
    <property type="evidence" value="ECO:0007669"/>
    <property type="project" value="TreeGrafter"/>
</dbReference>
<feature type="transmembrane region" description="Helical" evidence="2">
    <location>
        <begin position="175"/>
        <end position="195"/>
    </location>
</feature>
<dbReference type="InterPro" id="IPR036259">
    <property type="entry name" value="MFS_trans_sf"/>
</dbReference>
<feature type="transmembrane region" description="Helical" evidence="2">
    <location>
        <begin position="207"/>
        <end position="227"/>
    </location>
</feature>
<dbReference type="Proteomes" id="UP000085678">
    <property type="component" value="Unplaced"/>
</dbReference>
<sequence>MSFVGSTLSLAVAESAAHHRNSAHEPGHSGLTEDKHFLRVRRDSIQPSDEEIALKTHTTDYGGETVDIPEPLPRDIDRGWAWVVLVAAFVSNLIAVGITRAVGVHYVTFKEEFRDSASLTSMLGAVMNSVSGLSGPLASVIANQLSCRVSVMAGGVIAAAGCIISAYATSIQYLLVTYGFLIGLGIGLVYTPTMVIAGQYFEYRRSLALGVATAGLSFGQFILPPILQLLTDYYTWRGSMFVISGFCLQFCVCGALMRPPIIPERPQKRALTQEEDLVKCQMSLRFLDLKVLKNAGFLLLVGAMFLRSMGLAIVNVHVNAYAVKQGGATEFQASTLVSIWGASSLFSCLLTGAAANDPKVVDPLVMLFVSLGYSALFAFSTPLLIGSYITQVLFAAGFGVYITCFVVLMAPMIVRLMDVASLSSAYGYAMLLDGIGFFIAPPVAGYLYDITQDYQYSFYIAGGCLLLGSIILLFIPLAARDVFRSRKNMSVG</sequence>
<dbReference type="Pfam" id="PF07690">
    <property type="entry name" value="MFS_1"/>
    <property type="match status" value="1"/>
</dbReference>
<dbReference type="KEGG" id="lak:106158732"/>
<evidence type="ECO:0000259" key="3">
    <source>
        <dbReference type="PROSITE" id="PS50850"/>
    </source>
</evidence>
<evidence type="ECO:0000313" key="4">
    <source>
        <dbReference type="Proteomes" id="UP000085678"/>
    </source>
</evidence>
<evidence type="ECO:0000256" key="2">
    <source>
        <dbReference type="SAM" id="Phobius"/>
    </source>
</evidence>
<dbReference type="AlphaFoldDB" id="A0A1S3HW45"/>
<comment type="subcellular location">
    <subcellularLocation>
        <location evidence="1">Membrane</location>
        <topology evidence="1">Multi-pass membrane protein</topology>
    </subcellularLocation>
</comment>
<feature type="transmembrane region" description="Helical" evidence="2">
    <location>
        <begin position="291"/>
        <end position="313"/>
    </location>
</feature>